<feature type="transmembrane region" description="Helical" evidence="2">
    <location>
        <begin position="124"/>
        <end position="141"/>
    </location>
</feature>
<protein>
    <submittedName>
        <fullName evidence="4">PAS domain S-box protein</fullName>
    </submittedName>
</protein>
<dbReference type="RefSeq" id="WP_144246304.1">
    <property type="nucleotide sequence ID" value="NZ_VLPK01000001.1"/>
</dbReference>
<reference evidence="4 5" key="1">
    <citation type="submission" date="2019-07" db="EMBL/GenBank/DDBJ databases">
        <authorList>
            <person name="Huq M.A."/>
        </authorList>
    </citation>
    <scope>NUCLEOTIDE SEQUENCE [LARGE SCALE GENOMIC DNA]</scope>
    <source>
        <strain evidence="4 5">MAH-19</strain>
    </source>
</reference>
<evidence type="ECO:0000313" key="5">
    <source>
        <dbReference type="Proteomes" id="UP000318733"/>
    </source>
</evidence>
<dbReference type="Proteomes" id="UP000318733">
    <property type="component" value="Unassembled WGS sequence"/>
</dbReference>
<feature type="transmembrane region" description="Helical" evidence="2">
    <location>
        <begin position="148"/>
        <end position="169"/>
    </location>
</feature>
<evidence type="ECO:0000313" key="4">
    <source>
        <dbReference type="EMBL" id="TSJ42733.1"/>
    </source>
</evidence>
<dbReference type="InterPro" id="IPR035965">
    <property type="entry name" value="PAS-like_dom_sf"/>
</dbReference>
<keyword evidence="1" id="KW-0175">Coiled coil</keyword>
<dbReference type="InterPro" id="IPR048437">
    <property type="entry name" value="MASE11"/>
</dbReference>
<keyword evidence="2" id="KW-0472">Membrane</keyword>
<feature type="transmembrane region" description="Helical" evidence="2">
    <location>
        <begin position="74"/>
        <end position="95"/>
    </location>
</feature>
<accession>A0A556MS41</accession>
<evidence type="ECO:0000256" key="2">
    <source>
        <dbReference type="SAM" id="Phobius"/>
    </source>
</evidence>
<keyword evidence="2" id="KW-1133">Transmembrane helix</keyword>
<evidence type="ECO:0000256" key="1">
    <source>
        <dbReference type="SAM" id="Coils"/>
    </source>
</evidence>
<name>A0A556MS41_9SPHI</name>
<dbReference type="AlphaFoldDB" id="A0A556MS41"/>
<feature type="transmembrane region" description="Helical" evidence="2">
    <location>
        <begin position="181"/>
        <end position="203"/>
    </location>
</feature>
<dbReference type="InterPro" id="IPR000014">
    <property type="entry name" value="PAS"/>
</dbReference>
<feature type="domain" description="PAS" evidence="3">
    <location>
        <begin position="237"/>
        <end position="281"/>
    </location>
</feature>
<dbReference type="Pfam" id="PF20969">
    <property type="entry name" value="MASE11"/>
    <property type="match status" value="1"/>
</dbReference>
<dbReference type="NCBIfam" id="TIGR00229">
    <property type="entry name" value="sensory_box"/>
    <property type="match status" value="1"/>
</dbReference>
<proteinExistence type="predicted"/>
<evidence type="ECO:0000259" key="3">
    <source>
        <dbReference type="PROSITE" id="PS50112"/>
    </source>
</evidence>
<organism evidence="4 5">
    <name type="scientific">Mucilaginibacter corticis</name>
    <dbReference type="NCBI Taxonomy" id="2597670"/>
    <lineage>
        <taxon>Bacteria</taxon>
        <taxon>Pseudomonadati</taxon>
        <taxon>Bacteroidota</taxon>
        <taxon>Sphingobacteriia</taxon>
        <taxon>Sphingobacteriales</taxon>
        <taxon>Sphingobacteriaceae</taxon>
        <taxon>Mucilaginibacter</taxon>
    </lineage>
</organism>
<dbReference type="Gene3D" id="3.30.450.20">
    <property type="entry name" value="PAS domain"/>
    <property type="match status" value="1"/>
</dbReference>
<dbReference type="OrthoDB" id="6231665at2"/>
<sequence length="441" mass="50144">MKENILTKYISFYKFWNNYADYVKGVMHVPAKNQQSHDQLSNRLFTHTIIYALPVAFLALIPTTIIALNQKNPFLALFGIGIVLAVTCTAFNPYWSMSLRKFTVSAALVVMAAVLIVARGTFSIGYIYLLACSVFYALHLSHKIAIRAVLANLIFCILFWFIIAFHLIKSGPLATTLTWDWLIQSINFLFINIVIVVMIRYTIDHLEHTMKAENDAHQQLKDELREKQLLNDYLQESESRYKTLFSLSPSAKLIFDSKNLRFLETNKVASEVYGYSESEFLTMKLTDIHLKGDLPGFLIKHSDSNNTNNVASPVRSRHLRKDGSMIDVALLGNDINFKGNLAHILVVNDITRQIKQVNAIEKQNAKLRDVAYIQSHLVRLPLTKIMALTELIVDEFTSHGDQELLKALAHSSVELDNMIRKIVYESADILAELDRQAGESY</sequence>
<keyword evidence="5" id="KW-1185">Reference proteome</keyword>
<feature type="transmembrane region" description="Helical" evidence="2">
    <location>
        <begin position="49"/>
        <end position="68"/>
    </location>
</feature>
<gene>
    <name evidence="4" type="ORF">FO440_00640</name>
</gene>
<dbReference type="SUPFAM" id="SSF55785">
    <property type="entry name" value="PYP-like sensor domain (PAS domain)"/>
    <property type="match status" value="1"/>
</dbReference>
<comment type="caution">
    <text evidence="4">The sequence shown here is derived from an EMBL/GenBank/DDBJ whole genome shotgun (WGS) entry which is preliminary data.</text>
</comment>
<dbReference type="EMBL" id="VLPK01000001">
    <property type="protein sequence ID" value="TSJ42733.1"/>
    <property type="molecule type" value="Genomic_DNA"/>
</dbReference>
<keyword evidence="2" id="KW-0812">Transmembrane</keyword>
<feature type="coiled-coil region" evidence="1">
    <location>
        <begin position="203"/>
        <end position="237"/>
    </location>
</feature>
<dbReference type="PROSITE" id="PS50112">
    <property type="entry name" value="PAS"/>
    <property type="match status" value="1"/>
</dbReference>